<gene>
    <name evidence="4" type="ORF">DPMN_129485</name>
</gene>
<evidence type="ECO:0000256" key="2">
    <source>
        <dbReference type="SAM" id="Phobius"/>
    </source>
</evidence>
<comment type="caution">
    <text evidence="4">The sequence shown here is derived from an EMBL/GenBank/DDBJ whole genome shotgun (WGS) entry which is preliminary data.</text>
</comment>
<keyword evidence="2" id="KW-0812">Transmembrane</keyword>
<protein>
    <submittedName>
        <fullName evidence="4">Uncharacterized protein</fullName>
    </submittedName>
</protein>
<feature type="compositionally biased region" description="Low complexity" evidence="1">
    <location>
        <begin position="270"/>
        <end position="289"/>
    </location>
</feature>
<keyword evidence="5" id="KW-1185">Reference proteome</keyword>
<feature type="region of interest" description="Disordered" evidence="1">
    <location>
        <begin position="378"/>
        <end position="460"/>
    </location>
</feature>
<feature type="compositionally biased region" description="Basic and acidic residues" evidence="1">
    <location>
        <begin position="445"/>
        <end position="460"/>
    </location>
</feature>
<keyword evidence="2" id="KW-0472">Membrane</keyword>
<evidence type="ECO:0000313" key="5">
    <source>
        <dbReference type="Proteomes" id="UP000828390"/>
    </source>
</evidence>
<sequence length="643" mass="69441">MDIRWLFRSISLHVSVLLLILEQASSFYSSDNTNVNLSDAYLQLIDSLQRTGILAAEEVSPCVEIQDILLQRRGSDGHRAPEMTVRIHLRHFPSDLGDVTSGEAKRRVYDSNNGSIYVGKCDHVLVQAPPSITAGRLTQLPHRVSRTDISGLPLVSLDMKMSATAASDDSRNLTDDSGTAAIGATGDHSESDSAKPGLSKTQVVVIVTCSAVIGTFFTIAGALRIHSCVRRYQANREAALTLARRSSTHGFSGALNPRRDSAASKLSRQSQPLLKGGSPSSLPSPSLRDPSGELAPFLCMPPPHVSCQHARWLASKENASSHGSIAFIDEECPSKGDIHVRPNHRPKDDSLLHDTPMSGTESTVDVALENAYPFPEELVAEREKSRTVSSAGSSRKESVVSLSRTAASRSASLASPQRVEVFEPGGESDFERDMPSDYSNASSARDNDVNDVSGRDEKPGVIEPMFSLIGDNCVVDVSNTQQRHCDSSVLTGLPPLLPAKCLAATTGLSQSNDSLSDTPSYNYANQTSYNIYGIYRNYVYDVTDSSCVCGSTSRRPGPPYRNPSQIQSSISKAAAHSFEYFEPNHPAEKALLSRMQSIDSYFRPTGRIDAPTLGQDSVVPRDAGNCLQDAAPQIIGSPFQMDL</sequence>
<accession>A0A9D4H5W1</accession>
<feature type="region of interest" description="Disordered" evidence="1">
    <location>
        <begin position="249"/>
        <end position="295"/>
    </location>
</feature>
<dbReference type="OrthoDB" id="6162003at2759"/>
<dbReference type="Proteomes" id="UP000828390">
    <property type="component" value="Unassembled WGS sequence"/>
</dbReference>
<reference evidence="4" key="1">
    <citation type="journal article" date="2019" name="bioRxiv">
        <title>The Genome of the Zebra Mussel, Dreissena polymorpha: A Resource for Invasive Species Research.</title>
        <authorList>
            <person name="McCartney M.A."/>
            <person name="Auch B."/>
            <person name="Kono T."/>
            <person name="Mallez S."/>
            <person name="Zhang Y."/>
            <person name="Obille A."/>
            <person name="Becker A."/>
            <person name="Abrahante J.E."/>
            <person name="Garbe J."/>
            <person name="Badalamenti J.P."/>
            <person name="Herman A."/>
            <person name="Mangelson H."/>
            <person name="Liachko I."/>
            <person name="Sullivan S."/>
            <person name="Sone E.D."/>
            <person name="Koren S."/>
            <person name="Silverstein K.A.T."/>
            <person name="Beckman K.B."/>
            <person name="Gohl D.M."/>
        </authorList>
    </citation>
    <scope>NUCLEOTIDE SEQUENCE</scope>
    <source>
        <strain evidence="4">Duluth1</strain>
        <tissue evidence="4">Whole animal</tissue>
    </source>
</reference>
<feature type="transmembrane region" description="Helical" evidence="2">
    <location>
        <begin position="203"/>
        <end position="223"/>
    </location>
</feature>
<feature type="signal peptide" evidence="3">
    <location>
        <begin position="1"/>
        <end position="26"/>
    </location>
</feature>
<evidence type="ECO:0000313" key="4">
    <source>
        <dbReference type="EMBL" id="KAH3827549.1"/>
    </source>
</evidence>
<keyword evidence="2" id="KW-1133">Transmembrane helix</keyword>
<dbReference type="AlphaFoldDB" id="A0A9D4H5W1"/>
<organism evidence="4 5">
    <name type="scientific">Dreissena polymorpha</name>
    <name type="common">Zebra mussel</name>
    <name type="synonym">Mytilus polymorpha</name>
    <dbReference type="NCBI Taxonomy" id="45954"/>
    <lineage>
        <taxon>Eukaryota</taxon>
        <taxon>Metazoa</taxon>
        <taxon>Spiralia</taxon>
        <taxon>Lophotrochozoa</taxon>
        <taxon>Mollusca</taxon>
        <taxon>Bivalvia</taxon>
        <taxon>Autobranchia</taxon>
        <taxon>Heteroconchia</taxon>
        <taxon>Euheterodonta</taxon>
        <taxon>Imparidentia</taxon>
        <taxon>Neoheterodontei</taxon>
        <taxon>Myida</taxon>
        <taxon>Dreissenoidea</taxon>
        <taxon>Dreissenidae</taxon>
        <taxon>Dreissena</taxon>
    </lineage>
</organism>
<feature type="region of interest" description="Disordered" evidence="1">
    <location>
        <begin position="165"/>
        <end position="197"/>
    </location>
</feature>
<feature type="chain" id="PRO_5039050057" evidence="3">
    <location>
        <begin position="27"/>
        <end position="643"/>
    </location>
</feature>
<feature type="compositionally biased region" description="Low complexity" evidence="1">
    <location>
        <begin position="399"/>
        <end position="415"/>
    </location>
</feature>
<evidence type="ECO:0000256" key="3">
    <source>
        <dbReference type="SAM" id="SignalP"/>
    </source>
</evidence>
<proteinExistence type="predicted"/>
<keyword evidence="3" id="KW-0732">Signal</keyword>
<reference evidence="4" key="2">
    <citation type="submission" date="2020-11" db="EMBL/GenBank/DDBJ databases">
        <authorList>
            <person name="McCartney M.A."/>
            <person name="Auch B."/>
            <person name="Kono T."/>
            <person name="Mallez S."/>
            <person name="Becker A."/>
            <person name="Gohl D.M."/>
            <person name="Silverstein K.A.T."/>
            <person name="Koren S."/>
            <person name="Bechman K.B."/>
            <person name="Herman A."/>
            <person name="Abrahante J.E."/>
            <person name="Garbe J."/>
        </authorList>
    </citation>
    <scope>NUCLEOTIDE SEQUENCE</scope>
    <source>
        <strain evidence="4">Duluth1</strain>
        <tissue evidence="4">Whole animal</tissue>
    </source>
</reference>
<dbReference type="EMBL" id="JAIWYP010000005">
    <property type="protein sequence ID" value="KAH3827549.1"/>
    <property type="molecule type" value="Genomic_DNA"/>
</dbReference>
<evidence type="ECO:0000256" key="1">
    <source>
        <dbReference type="SAM" id="MobiDB-lite"/>
    </source>
</evidence>
<name>A0A9D4H5W1_DREPO</name>